<evidence type="ECO:0000313" key="3">
    <source>
        <dbReference type="Ensembl" id="ENSPKIP00000021929.1"/>
    </source>
</evidence>
<dbReference type="Proteomes" id="UP000261540">
    <property type="component" value="Unplaced"/>
</dbReference>
<dbReference type="GeneTree" id="ENSGT00390000017498"/>
<accession>A0A3B3RTV2</accession>
<protein>
    <submittedName>
        <fullName evidence="3">F-box protein 15</fullName>
    </submittedName>
</protein>
<dbReference type="Gene3D" id="1.20.1280.50">
    <property type="match status" value="1"/>
</dbReference>
<dbReference type="OrthoDB" id="3219396at2759"/>
<keyword evidence="4" id="KW-1185">Reference proteome</keyword>
<dbReference type="Ensembl" id="ENSPKIT00000002579.1">
    <property type="protein sequence ID" value="ENSPKIP00000021929.1"/>
    <property type="gene ID" value="ENSPKIG00000006139.1"/>
</dbReference>
<dbReference type="InterPro" id="IPR036047">
    <property type="entry name" value="F-box-like_dom_sf"/>
</dbReference>
<dbReference type="SUPFAM" id="SSF81383">
    <property type="entry name" value="F-box domain"/>
    <property type="match status" value="1"/>
</dbReference>
<feature type="domain" description="F-box" evidence="2">
    <location>
        <begin position="73"/>
        <end position="119"/>
    </location>
</feature>
<dbReference type="GO" id="GO:0019005">
    <property type="term" value="C:SCF ubiquitin ligase complex"/>
    <property type="evidence" value="ECO:0007669"/>
    <property type="project" value="TreeGrafter"/>
</dbReference>
<dbReference type="CDD" id="cd22093">
    <property type="entry name" value="F-box_FBXO15"/>
    <property type="match status" value="1"/>
</dbReference>
<organism evidence="3 4">
    <name type="scientific">Paramormyrops kingsleyae</name>
    <dbReference type="NCBI Taxonomy" id="1676925"/>
    <lineage>
        <taxon>Eukaryota</taxon>
        <taxon>Metazoa</taxon>
        <taxon>Chordata</taxon>
        <taxon>Craniata</taxon>
        <taxon>Vertebrata</taxon>
        <taxon>Euteleostomi</taxon>
        <taxon>Actinopterygii</taxon>
        <taxon>Neopterygii</taxon>
        <taxon>Teleostei</taxon>
        <taxon>Osteoglossocephala</taxon>
        <taxon>Osteoglossomorpha</taxon>
        <taxon>Osteoglossiformes</taxon>
        <taxon>Mormyridae</taxon>
        <taxon>Paramormyrops</taxon>
    </lineage>
</organism>
<evidence type="ECO:0000256" key="1">
    <source>
        <dbReference type="SAM" id="MobiDB-lite"/>
    </source>
</evidence>
<evidence type="ECO:0000259" key="2">
    <source>
        <dbReference type="PROSITE" id="PS50181"/>
    </source>
</evidence>
<dbReference type="KEGG" id="pki:111834766"/>
<dbReference type="SMART" id="SM00256">
    <property type="entry name" value="FBOX"/>
    <property type="match status" value="1"/>
</dbReference>
<dbReference type="PROSITE" id="PS50181">
    <property type="entry name" value="FBOX"/>
    <property type="match status" value="1"/>
</dbReference>
<dbReference type="PANTHER" id="PTHR46731">
    <property type="entry name" value="F-BOX ONLY PROTEIN 15"/>
    <property type="match status" value="1"/>
</dbReference>
<dbReference type="AlphaFoldDB" id="A0A3B3RTV2"/>
<dbReference type="Pfam" id="PF12937">
    <property type="entry name" value="F-box-like"/>
    <property type="match status" value="1"/>
</dbReference>
<proteinExistence type="predicted"/>
<dbReference type="CTD" id="201456"/>
<reference evidence="3" key="2">
    <citation type="submission" date="2025-09" db="UniProtKB">
        <authorList>
            <consortium name="Ensembl"/>
        </authorList>
    </citation>
    <scope>IDENTIFICATION</scope>
</reference>
<dbReference type="STRING" id="1676925.ENSPKIP00000021929"/>
<sequence>MATGRGRALASFMQGVEKLRKAGSGSESRQDPTEKLQQAQSGSESDRTRRGHCTAKHQGKAAAACQSQVQCTQNYLDRMPPEVLQKVLLYLDAASLLCISHVNKTFYELANSNYMWHRMYLREFEKKAWKPKKAEEVTERMNSACIHERGQGYWRNVYFRKMSGYSEERWKLQLRRLDPYTGLSRDTVQVLRSLNVSWEITMTDKHGRETTLEQSHAYFSDSGVTLCWTKGSFPYLYKISSLQLHGVRRMPLIVSGVNRPGWRSLIFKLDGDTIRRTGQYFGSDQLVKLLHLQPGLVIAVWRSHWSIVFIMVNLHFHRLVERSLLGTSICPYVAPDDRLPFDDVDPEYGLHGYSLHISLHNTMKIIMSGHFPQLSCRKDQIRNGFIKLTAISRKNLSQQSALSGKFILPWKSDFLSGSIENCCMMNLTVLDEAQHPFWCVSVPVTMTLSDKGSVSYDLDGENFYIKHQEMDGKVMLDLVWMREHSQFFLVHLVVYISTSKVNEHFGREY</sequence>
<reference evidence="3" key="1">
    <citation type="submission" date="2025-08" db="UniProtKB">
        <authorList>
            <consortium name="Ensembl"/>
        </authorList>
    </citation>
    <scope>IDENTIFICATION</scope>
</reference>
<evidence type="ECO:0000313" key="4">
    <source>
        <dbReference type="Proteomes" id="UP000261540"/>
    </source>
</evidence>
<dbReference type="InterPro" id="IPR001810">
    <property type="entry name" value="F-box_dom"/>
</dbReference>
<feature type="region of interest" description="Disordered" evidence="1">
    <location>
        <begin position="18"/>
        <end position="52"/>
    </location>
</feature>
<name>A0A3B3RTV2_9TELE</name>
<dbReference type="PANTHER" id="PTHR46731:SF1">
    <property type="entry name" value="F-BOX ONLY PROTEIN 15"/>
    <property type="match status" value="1"/>
</dbReference>